<comment type="function">
    <text evidence="3">Required for flagellar hook formation. May act as a scaffolding protein.</text>
</comment>
<dbReference type="EMBL" id="BHYK01000003">
    <property type="protein sequence ID" value="GCD08971.1"/>
    <property type="molecule type" value="Genomic_DNA"/>
</dbReference>
<dbReference type="AlphaFoldDB" id="A0A401UHE1"/>
<organism evidence="4 5">
    <name type="scientific">Clostridium tagluense</name>
    <dbReference type="NCBI Taxonomy" id="360422"/>
    <lineage>
        <taxon>Bacteria</taxon>
        <taxon>Bacillati</taxon>
        <taxon>Bacillota</taxon>
        <taxon>Clostridia</taxon>
        <taxon>Eubacteriales</taxon>
        <taxon>Clostridiaceae</taxon>
        <taxon>Clostridium</taxon>
    </lineage>
</organism>
<protein>
    <recommendedName>
        <fullName evidence="3">Basal-body rod modification protein FlgD</fullName>
    </recommendedName>
</protein>
<comment type="similarity">
    <text evidence="1 3">Belongs to the FlgD family.</text>
</comment>
<evidence type="ECO:0000256" key="3">
    <source>
        <dbReference type="RuleBase" id="RU362076"/>
    </source>
</evidence>
<dbReference type="GO" id="GO:0044781">
    <property type="term" value="P:bacterial-type flagellum organization"/>
    <property type="evidence" value="ECO:0007669"/>
    <property type="project" value="UniProtKB-UniRule"/>
</dbReference>
<dbReference type="InterPro" id="IPR005648">
    <property type="entry name" value="FlgD"/>
</dbReference>
<sequence>MAIDGPIIAPQIIPSSAITTSGQGKTQKITENGTAIVQSGKTEADSAARATNRGTRIVKKGEEMDKNSFLKILSAELSNQDPTKGKDGTEFVAQLAQFATLEQMTNLNSTVAFSTSSSLVGKMVALSSYDARGVQYGGIVKAVYKEAGINKLSVQLTDGSMKNFPADTLSDILDVPDYRLDYINGNTSFSSAVSLMDKQVEALAPKNADGKDGKNYTGIVKSVFRGTNGVNLTIACQENGQEISKDINYADIIKVQQQVSNGK</sequence>
<evidence type="ECO:0000313" key="5">
    <source>
        <dbReference type="Proteomes" id="UP000287872"/>
    </source>
</evidence>
<reference evidence="4 5" key="1">
    <citation type="submission" date="2018-11" db="EMBL/GenBank/DDBJ databases">
        <title>Genome sequencing and assembly of Clostridium tagluense strain A121.</title>
        <authorList>
            <person name="Murakami T."/>
            <person name="Segawa T."/>
            <person name="Shcherbakova V.A."/>
            <person name="Mori H."/>
            <person name="Yoshimura Y."/>
        </authorList>
    </citation>
    <scope>NUCLEOTIDE SEQUENCE [LARGE SCALE GENOMIC DNA]</scope>
    <source>
        <strain evidence="4 5">A121</strain>
    </source>
</reference>
<dbReference type="Pfam" id="PF03963">
    <property type="entry name" value="FlgD"/>
    <property type="match status" value="1"/>
</dbReference>
<evidence type="ECO:0000313" key="4">
    <source>
        <dbReference type="EMBL" id="GCD08971.1"/>
    </source>
</evidence>
<dbReference type="Proteomes" id="UP000287872">
    <property type="component" value="Unassembled WGS sequence"/>
</dbReference>
<gene>
    <name evidence="4" type="primary">flgD</name>
    <name evidence="4" type="ORF">Ctaglu_05940</name>
</gene>
<dbReference type="RefSeq" id="WP_185732579.1">
    <property type="nucleotide sequence ID" value="NZ_BHYK01000003.1"/>
</dbReference>
<name>A0A401UHE1_9CLOT</name>
<comment type="caution">
    <text evidence="4">The sequence shown here is derived from an EMBL/GenBank/DDBJ whole genome shotgun (WGS) entry which is preliminary data.</text>
</comment>
<keyword evidence="2 3" id="KW-1005">Bacterial flagellum biogenesis</keyword>
<proteinExistence type="inferred from homology"/>
<accession>A0A401UHE1</accession>
<keyword evidence="5" id="KW-1185">Reference proteome</keyword>
<evidence type="ECO:0000256" key="1">
    <source>
        <dbReference type="ARBA" id="ARBA00010577"/>
    </source>
</evidence>
<evidence type="ECO:0000256" key="2">
    <source>
        <dbReference type="ARBA" id="ARBA00022795"/>
    </source>
</evidence>